<keyword evidence="1" id="KW-0472">Membrane</keyword>
<keyword evidence="1" id="KW-1133">Transmembrane helix</keyword>
<organism evidence="2 3">
    <name type="scientific">Hanamia caeni</name>
    <dbReference type="NCBI Taxonomy" id="2294116"/>
    <lineage>
        <taxon>Bacteria</taxon>
        <taxon>Pseudomonadati</taxon>
        <taxon>Bacteroidota</taxon>
        <taxon>Chitinophagia</taxon>
        <taxon>Chitinophagales</taxon>
        <taxon>Chitinophagaceae</taxon>
        <taxon>Hanamia</taxon>
    </lineage>
</organism>
<dbReference type="RefSeq" id="WP_123121926.1">
    <property type="nucleotide sequence ID" value="NZ_RJJR01000015.1"/>
</dbReference>
<feature type="transmembrane region" description="Helical" evidence="1">
    <location>
        <begin position="47"/>
        <end position="65"/>
    </location>
</feature>
<evidence type="ECO:0000313" key="2">
    <source>
        <dbReference type="EMBL" id="RNI33986.1"/>
    </source>
</evidence>
<dbReference type="Proteomes" id="UP000267223">
    <property type="component" value="Unassembled WGS sequence"/>
</dbReference>
<proteinExistence type="predicted"/>
<reference evidence="2 3" key="1">
    <citation type="submission" date="2018-11" db="EMBL/GenBank/DDBJ databases">
        <title>Draft genome sequence of Ferruginibacter sp. BO-59.</title>
        <authorList>
            <person name="Im W.T."/>
        </authorList>
    </citation>
    <scope>NUCLEOTIDE SEQUENCE [LARGE SCALE GENOMIC DNA]</scope>
    <source>
        <strain evidence="2 3">BO-59</strain>
    </source>
</reference>
<evidence type="ECO:0000313" key="3">
    <source>
        <dbReference type="Proteomes" id="UP000267223"/>
    </source>
</evidence>
<feature type="transmembrane region" description="Helical" evidence="1">
    <location>
        <begin position="106"/>
        <end position="126"/>
    </location>
</feature>
<sequence>MEMQKGVKLNTREQILEWALLGLAVVFFVLCVIGIINQSKGIKGDDILMPSFFFSCGLFFLSFGLNGLVKGELIEKWTPYILYASIKAFTRLFIKKKADTANNTWKVVFGIMAILFGAVCVLTAIYDLQKHI</sequence>
<evidence type="ECO:0000256" key="1">
    <source>
        <dbReference type="SAM" id="Phobius"/>
    </source>
</evidence>
<comment type="caution">
    <text evidence="2">The sequence shown here is derived from an EMBL/GenBank/DDBJ whole genome shotgun (WGS) entry which is preliminary data.</text>
</comment>
<feature type="transmembrane region" description="Helical" evidence="1">
    <location>
        <begin position="15"/>
        <end position="35"/>
    </location>
</feature>
<dbReference type="EMBL" id="RJJR01000015">
    <property type="protein sequence ID" value="RNI33986.1"/>
    <property type="molecule type" value="Genomic_DNA"/>
</dbReference>
<keyword evidence="1" id="KW-0812">Transmembrane</keyword>
<accession>A0A3M9N8C1</accession>
<gene>
    <name evidence="2" type="ORF">EFY79_16890</name>
</gene>
<protein>
    <submittedName>
        <fullName evidence="2">Uncharacterized protein</fullName>
    </submittedName>
</protein>
<keyword evidence="3" id="KW-1185">Reference proteome</keyword>
<dbReference type="AlphaFoldDB" id="A0A3M9N8C1"/>
<name>A0A3M9N8C1_9BACT</name>